<feature type="domain" description="Aminotransferase-like plant mobile" evidence="1">
    <location>
        <begin position="3"/>
        <end position="178"/>
    </location>
</feature>
<dbReference type="PANTHER" id="PTHR46033:SF67">
    <property type="entry name" value="AMINOTRANSFERASE-LIKE, PLANT MOBILE DOMAIN FAMILY PROTEIN"/>
    <property type="match status" value="1"/>
</dbReference>
<dbReference type="InterPro" id="IPR019557">
    <property type="entry name" value="AminoTfrase-like_pln_mobile"/>
</dbReference>
<dbReference type="EMBL" id="JBJUIK010000004">
    <property type="protein sequence ID" value="KAL3528752.1"/>
    <property type="molecule type" value="Genomic_DNA"/>
</dbReference>
<dbReference type="InterPro" id="IPR044824">
    <property type="entry name" value="MAIN-like"/>
</dbReference>
<dbReference type="Pfam" id="PF10536">
    <property type="entry name" value="PMD"/>
    <property type="match status" value="1"/>
</dbReference>
<gene>
    <name evidence="2" type="ORF">ACH5RR_008074</name>
</gene>
<organism evidence="2 3">
    <name type="scientific">Cinchona calisaya</name>
    <dbReference type="NCBI Taxonomy" id="153742"/>
    <lineage>
        <taxon>Eukaryota</taxon>
        <taxon>Viridiplantae</taxon>
        <taxon>Streptophyta</taxon>
        <taxon>Embryophyta</taxon>
        <taxon>Tracheophyta</taxon>
        <taxon>Spermatophyta</taxon>
        <taxon>Magnoliopsida</taxon>
        <taxon>eudicotyledons</taxon>
        <taxon>Gunneridae</taxon>
        <taxon>Pentapetalae</taxon>
        <taxon>asterids</taxon>
        <taxon>lamiids</taxon>
        <taxon>Gentianales</taxon>
        <taxon>Rubiaceae</taxon>
        <taxon>Cinchonoideae</taxon>
        <taxon>Cinchoneae</taxon>
        <taxon>Cinchona</taxon>
    </lineage>
</organism>
<evidence type="ECO:0000259" key="1">
    <source>
        <dbReference type="Pfam" id="PF10536"/>
    </source>
</evidence>
<accession>A0ABD3AE56</accession>
<dbReference type="AlphaFoldDB" id="A0ABD3AE56"/>
<comment type="caution">
    <text evidence="2">The sequence shown here is derived from an EMBL/GenBank/DDBJ whole genome shotgun (WGS) entry which is preliminary data.</text>
</comment>
<evidence type="ECO:0000313" key="2">
    <source>
        <dbReference type="EMBL" id="KAL3528752.1"/>
    </source>
</evidence>
<keyword evidence="3" id="KW-1185">Reference proteome</keyword>
<name>A0ABD3AE56_9GENT</name>
<dbReference type="Proteomes" id="UP001630127">
    <property type="component" value="Unassembled WGS sequence"/>
</dbReference>
<protein>
    <recommendedName>
        <fullName evidence="1">Aminotransferase-like plant mobile domain-containing protein</fullName>
    </recommendedName>
</protein>
<evidence type="ECO:0000313" key="3">
    <source>
        <dbReference type="Proteomes" id="UP001630127"/>
    </source>
</evidence>
<dbReference type="PANTHER" id="PTHR46033">
    <property type="entry name" value="PROTEIN MAIN-LIKE 2"/>
    <property type="match status" value="1"/>
</dbReference>
<reference evidence="2 3" key="1">
    <citation type="submission" date="2024-11" db="EMBL/GenBank/DDBJ databases">
        <title>A near-complete genome assembly of Cinchona calisaya.</title>
        <authorList>
            <person name="Lian D.C."/>
            <person name="Zhao X.W."/>
            <person name="Wei L."/>
        </authorList>
    </citation>
    <scope>NUCLEOTIDE SEQUENCE [LARGE SCALE GENOMIC DNA]</scope>
    <source>
        <tissue evidence="2">Nenye</tissue>
    </source>
</reference>
<sequence>MGHVVRPETFVMACKMAEGNKISLAPAVLGFVYHKLGEICTTKEGPNTANAPFPSHLLVGWLGEHFLALYRRRLVCDFPRNYPLLARYSGVLAEKITIFQAQLVFRSEQHVEYYSNQLEDSRDMEFLNIDKLSLDNFEFLLSICNVSLPVRVDSDMWIEPYYPKRFARKFGCDQGVPDSDL</sequence>
<proteinExistence type="predicted"/>